<name>A0A5A7PW74_STRAF</name>
<gene>
    <name evidence="1" type="ORF">STAS_13492</name>
</gene>
<proteinExistence type="predicted"/>
<evidence type="ECO:0000313" key="1">
    <source>
        <dbReference type="EMBL" id="GER37080.1"/>
    </source>
</evidence>
<reference evidence="2" key="1">
    <citation type="journal article" date="2019" name="Curr. Biol.">
        <title>Genome Sequence of Striga asiatica Provides Insight into the Evolution of Plant Parasitism.</title>
        <authorList>
            <person name="Yoshida S."/>
            <person name="Kim S."/>
            <person name="Wafula E.K."/>
            <person name="Tanskanen J."/>
            <person name="Kim Y.M."/>
            <person name="Honaas L."/>
            <person name="Yang Z."/>
            <person name="Spallek T."/>
            <person name="Conn C.E."/>
            <person name="Ichihashi Y."/>
            <person name="Cheong K."/>
            <person name="Cui S."/>
            <person name="Der J.P."/>
            <person name="Gundlach H."/>
            <person name="Jiao Y."/>
            <person name="Hori C."/>
            <person name="Ishida J.K."/>
            <person name="Kasahara H."/>
            <person name="Kiba T."/>
            <person name="Kim M.S."/>
            <person name="Koo N."/>
            <person name="Laohavisit A."/>
            <person name="Lee Y.H."/>
            <person name="Lumba S."/>
            <person name="McCourt P."/>
            <person name="Mortimer J.C."/>
            <person name="Mutuku J.M."/>
            <person name="Nomura T."/>
            <person name="Sasaki-Sekimoto Y."/>
            <person name="Seto Y."/>
            <person name="Wang Y."/>
            <person name="Wakatake T."/>
            <person name="Sakakibara H."/>
            <person name="Demura T."/>
            <person name="Yamaguchi S."/>
            <person name="Yoneyama K."/>
            <person name="Manabe R.I."/>
            <person name="Nelson D.C."/>
            <person name="Schulman A.H."/>
            <person name="Timko M.P."/>
            <person name="dePamphilis C.W."/>
            <person name="Choi D."/>
            <person name="Shirasu K."/>
        </authorList>
    </citation>
    <scope>NUCLEOTIDE SEQUENCE [LARGE SCALE GENOMIC DNA]</scope>
    <source>
        <strain evidence="2">cv. UVA1</strain>
    </source>
</reference>
<accession>A0A5A7PW74</accession>
<dbReference type="GO" id="GO:0016740">
    <property type="term" value="F:transferase activity"/>
    <property type="evidence" value="ECO:0007669"/>
    <property type="project" value="UniProtKB-KW"/>
</dbReference>
<sequence length="132" mass="14547">MGPASHSCFFSSSNVASFPSKDQLFSSAIFPPIPTSGETLSFSVAMEIEGAIKQGEEVLKMVILLYMRIKDRRLISGKLTHDDGILSEANWLLDLNLMPNSNSTTRAIGYRQSTNVLLMSREQGGWSYAQVI</sequence>
<dbReference type="OrthoDB" id="1938157at2759"/>
<protein>
    <submittedName>
        <fullName evidence="1">tRNA dimethylallyltransferase 9</fullName>
    </submittedName>
</protein>
<keyword evidence="2" id="KW-1185">Reference proteome</keyword>
<dbReference type="Proteomes" id="UP000325081">
    <property type="component" value="Unassembled WGS sequence"/>
</dbReference>
<keyword evidence="1" id="KW-0808">Transferase</keyword>
<evidence type="ECO:0000313" key="2">
    <source>
        <dbReference type="Proteomes" id="UP000325081"/>
    </source>
</evidence>
<comment type="caution">
    <text evidence="1">The sequence shown here is derived from an EMBL/GenBank/DDBJ whole genome shotgun (WGS) entry which is preliminary data.</text>
</comment>
<dbReference type="EMBL" id="BKCP01005283">
    <property type="protein sequence ID" value="GER37080.1"/>
    <property type="molecule type" value="Genomic_DNA"/>
</dbReference>
<dbReference type="AlphaFoldDB" id="A0A5A7PW74"/>
<organism evidence="1 2">
    <name type="scientific">Striga asiatica</name>
    <name type="common">Asiatic witchweed</name>
    <name type="synonym">Buchnera asiatica</name>
    <dbReference type="NCBI Taxonomy" id="4170"/>
    <lineage>
        <taxon>Eukaryota</taxon>
        <taxon>Viridiplantae</taxon>
        <taxon>Streptophyta</taxon>
        <taxon>Embryophyta</taxon>
        <taxon>Tracheophyta</taxon>
        <taxon>Spermatophyta</taxon>
        <taxon>Magnoliopsida</taxon>
        <taxon>eudicotyledons</taxon>
        <taxon>Gunneridae</taxon>
        <taxon>Pentapetalae</taxon>
        <taxon>asterids</taxon>
        <taxon>lamiids</taxon>
        <taxon>Lamiales</taxon>
        <taxon>Orobanchaceae</taxon>
        <taxon>Buchnereae</taxon>
        <taxon>Striga</taxon>
    </lineage>
</organism>